<dbReference type="HOGENOM" id="CLU_051638_1_1_9"/>
<dbReference type="InterPro" id="IPR011004">
    <property type="entry name" value="Trimer_LpxA-like_sf"/>
</dbReference>
<protein>
    <submittedName>
        <fullName evidence="5">Putative serine O-acetyltransferase</fullName>
    </submittedName>
</protein>
<evidence type="ECO:0000256" key="2">
    <source>
        <dbReference type="ARBA" id="ARBA00022605"/>
    </source>
</evidence>
<keyword evidence="3 5" id="KW-0808">Transferase</keyword>
<dbReference type="PANTHER" id="PTHR42811">
    <property type="entry name" value="SERINE ACETYLTRANSFERASE"/>
    <property type="match status" value="1"/>
</dbReference>
<name>E6MK35_9FIRM</name>
<proteinExistence type="predicted"/>
<dbReference type="AlphaFoldDB" id="E6MK35"/>
<dbReference type="Gene3D" id="1.10.3130.10">
    <property type="entry name" value="serine acetyltransferase, domain 1"/>
    <property type="match status" value="1"/>
</dbReference>
<sequence length="318" mass="35885">MSRKFNRQITQLNKEMVAIYREDDAYMSYTSAALPRRSEVILLINEVRELFYPRHFGRRELFDCTLQYYIGDLMMTVEERLHRQVRLALIRANDTKDPALRVDKPLLEDRAEEVSCEFMNRIPAVREMITLDVQAAYDGDPAAKDLDQIVLTYPGVFAMMVFRLAHELERLEVPIIPRMMTEYAHSRTGIDINPGATIGKSFFMDHGTGIVIGETTEIGDEVKLYQGVTLGALSTRGGQSLRGAKRHPTIGDRVTIYSGASVLGGRTVIGHDSVIGGNCFITQPIPPCSKVSIKDPELQMDNGTIEAYHDDFNWAEDH</sequence>
<dbReference type="RefSeq" id="WP_006599792.1">
    <property type="nucleotide sequence ID" value="NZ_GL622359.1"/>
</dbReference>
<reference evidence="5 6" key="1">
    <citation type="submission" date="2010-12" db="EMBL/GenBank/DDBJ databases">
        <authorList>
            <person name="Muzny D."/>
            <person name="Qin X."/>
            <person name="Deng J."/>
            <person name="Jiang H."/>
            <person name="Liu Y."/>
            <person name="Qu J."/>
            <person name="Song X.-Z."/>
            <person name="Zhang L."/>
            <person name="Thornton R."/>
            <person name="Coyle M."/>
            <person name="Francisco L."/>
            <person name="Jackson L."/>
            <person name="Javaid M."/>
            <person name="Korchina V."/>
            <person name="Kovar C."/>
            <person name="Mata R."/>
            <person name="Mathew T."/>
            <person name="Ngo R."/>
            <person name="Nguyen L."/>
            <person name="Nguyen N."/>
            <person name="Okwuonu G."/>
            <person name="Ongeri F."/>
            <person name="Pham C."/>
            <person name="Simmons D."/>
            <person name="Wilczek-Boney K."/>
            <person name="Hale W."/>
            <person name="Jakkamsetti A."/>
            <person name="Pham P."/>
            <person name="Ruth R."/>
            <person name="San Lucas F."/>
            <person name="Warren J."/>
            <person name="Zhang J."/>
            <person name="Zhao Z."/>
            <person name="Zhou C."/>
            <person name="Zhu D."/>
            <person name="Lee S."/>
            <person name="Bess C."/>
            <person name="Blankenburg K."/>
            <person name="Forbes L."/>
            <person name="Fu Q."/>
            <person name="Gubbala S."/>
            <person name="Hirani K."/>
            <person name="Jayaseelan J.C."/>
            <person name="Lara F."/>
            <person name="Munidasa M."/>
            <person name="Palculict T."/>
            <person name="Patil S."/>
            <person name="Pu L.-L."/>
            <person name="Saada N."/>
            <person name="Tang L."/>
            <person name="Weissenberger G."/>
            <person name="Zhu Y."/>
            <person name="Hemphill L."/>
            <person name="Shang Y."/>
            <person name="Youmans B."/>
            <person name="Ayvaz T."/>
            <person name="Ross M."/>
            <person name="Santibanez J."/>
            <person name="Aqrawi P."/>
            <person name="Gross S."/>
            <person name="Joshi V."/>
            <person name="Fowler G."/>
            <person name="Nazareth L."/>
            <person name="Reid J."/>
            <person name="Worley K."/>
            <person name="Petrosino J."/>
            <person name="Highlander S."/>
            <person name="Gibbs R."/>
        </authorList>
    </citation>
    <scope>NUCLEOTIDE SEQUENCE [LARGE SCALE GENOMIC DNA]</scope>
    <source>
        <strain evidence="5 6">ATCC 23263</strain>
    </source>
</reference>
<dbReference type="NCBIfam" id="NF041874">
    <property type="entry name" value="EPS_EpsC"/>
    <property type="match status" value="1"/>
</dbReference>
<gene>
    <name evidence="5" type="ORF">HMP0721_2371</name>
</gene>
<dbReference type="InterPro" id="IPR045304">
    <property type="entry name" value="LbH_SAT"/>
</dbReference>
<dbReference type="InterPro" id="IPR053376">
    <property type="entry name" value="Serine_acetyltransferase"/>
</dbReference>
<dbReference type="Proteomes" id="UP000004754">
    <property type="component" value="Unassembled WGS sequence"/>
</dbReference>
<dbReference type="SUPFAM" id="SSF51161">
    <property type="entry name" value="Trimeric LpxA-like enzymes"/>
    <property type="match status" value="1"/>
</dbReference>
<dbReference type="GO" id="GO:0016746">
    <property type="term" value="F:acyltransferase activity"/>
    <property type="evidence" value="ECO:0007669"/>
    <property type="project" value="UniProtKB-KW"/>
</dbReference>
<dbReference type="STRING" id="887929.HMP0721_2371"/>
<keyword evidence="4" id="KW-0012">Acyltransferase</keyword>
<organism evidence="5 6">
    <name type="scientific">Pseudoramibacter alactolyticus ATCC 23263</name>
    <dbReference type="NCBI Taxonomy" id="887929"/>
    <lineage>
        <taxon>Bacteria</taxon>
        <taxon>Bacillati</taxon>
        <taxon>Bacillota</taxon>
        <taxon>Clostridia</taxon>
        <taxon>Eubacteriales</taxon>
        <taxon>Eubacteriaceae</taxon>
        <taxon>Pseudoramibacter</taxon>
    </lineage>
</organism>
<evidence type="ECO:0000313" key="6">
    <source>
        <dbReference type="Proteomes" id="UP000004754"/>
    </source>
</evidence>
<dbReference type="eggNOG" id="COG1045">
    <property type="taxonomic scope" value="Bacteria"/>
</dbReference>
<evidence type="ECO:0000313" key="5">
    <source>
        <dbReference type="EMBL" id="EFV00554.1"/>
    </source>
</evidence>
<evidence type="ECO:0000256" key="4">
    <source>
        <dbReference type="ARBA" id="ARBA00023315"/>
    </source>
</evidence>
<evidence type="ECO:0000256" key="3">
    <source>
        <dbReference type="ARBA" id="ARBA00022679"/>
    </source>
</evidence>
<dbReference type="CDD" id="cd03354">
    <property type="entry name" value="LbH_SAT"/>
    <property type="match status" value="1"/>
</dbReference>
<evidence type="ECO:0000256" key="1">
    <source>
        <dbReference type="ARBA" id="ARBA00004876"/>
    </source>
</evidence>
<keyword evidence="6" id="KW-1185">Reference proteome</keyword>
<dbReference type="Gene3D" id="2.160.10.10">
    <property type="entry name" value="Hexapeptide repeat proteins"/>
    <property type="match status" value="1"/>
</dbReference>
<keyword evidence="2" id="KW-0028">Amino-acid biosynthesis</keyword>
<comment type="caution">
    <text evidence="5">The sequence shown here is derived from an EMBL/GenBank/DDBJ whole genome shotgun (WGS) entry which is preliminary data.</text>
</comment>
<accession>E6MK35</accession>
<dbReference type="EMBL" id="AEQN01000033">
    <property type="protein sequence ID" value="EFV00554.1"/>
    <property type="molecule type" value="Genomic_DNA"/>
</dbReference>
<dbReference type="InterPro" id="IPR042122">
    <property type="entry name" value="Ser_AcTrfase_N_sf"/>
</dbReference>
<comment type="pathway">
    <text evidence="1">Amino-acid biosynthesis; L-cysteine biosynthesis; L-cysteine from L-serine: step 1/2.</text>
</comment>
<dbReference type="GO" id="GO:0008652">
    <property type="term" value="P:amino acid biosynthetic process"/>
    <property type="evidence" value="ECO:0007669"/>
    <property type="project" value="UniProtKB-KW"/>
</dbReference>